<keyword evidence="1 5" id="KW-0808">Transferase</keyword>
<evidence type="ECO:0000256" key="1">
    <source>
        <dbReference type="ARBA" id="ARBA00022679"/>
    </source>
</evidence>
<accession>A0ABT6P2D4</accession>
<evidence type="ECO:0000313" key="5">
    <source>
        <dbReference type="EMBL" id="MDI1434770.1"/>
    </source>
</evidence>
<evidence type="ECO:0000313" key="6">
    <source>
        <dbReference type="Proteomes" id="UP001160301"/>
    </source>
</evidence>
<dbReference type="PANTHER" id="PTHR43584:SF8">
    <property type="entry name" value="N-ACETYLMURAMATE ALPHA-1-PHOSPHATE URIDYLYLTRANSFERASE"/>
    <property type="match status" value="1"/>
</dbReference>
<name>A0ABT6P2D4_9BACT</name>
<evidence type="ECO:0000256" key="3">
    <source>
        <dbReference type="SAM" id="MobiDB-lite"/>
    </source>
</evidence>
<dbReference type="GO" id="GO:0016740">
    <property type="term" value="F:transferase activity"/>
    <property type="evidence" value="ECO:0007669"/>
    <property type="project" value="UniProtKB-KW"/>
</dbReference>
<proteinExistence type="predicted"/>
<reference evidence="5 6" key="1">
    <citation type="submission" date="2023-04" db="EMBL/GenBank/DDBJ databases">
        <title>The genome sequence of Polyangium sorediatum DSM14670.</title>
        <authorList>
            <person name="Zhang X."/>
        </authorList>
    </citation>
    <scope>NUCLEOTIDE SEQUENCE [LARGE SCALE GENOMIC DNA]</scope>
    <source>
        <strain evidence="5 6">DSM 14670</strain>
    </source>
</reference>
<dbReference type="EMBL" id="JARZHI010000047">
    <property type="protein sequence ID" value="MDI1434770.1"/>
    <property type="molecule type" value="Genomic_DNA"/>
</dbReference>
<evidence type="ECO:0000259" key="4">
    <source>
        <dbReference type="Pfam" id="PF00483"/>
    </source>
</evidence>
<keyword evidence="2" id="KW-0548">Nucleotidyltransferase</keyword>
<gene>
    <name evidence="5" type="ORF">QHF89_35040</name>
</gene>
<dbReference type="PANTHER" id="PTHR43584">
    <property type="entry name" value="NUCLEOTIDYL TRANSFERASE"/>
    <property type="match status" value="1"/>
</dbReference>
<protein>
    <submittedName>
        <fullName evidence="5">NTP transferase domain-containing protein</fullName>
    </submittedName>
</protein>
<feature type="domain" description="Nucleotidyl transferase" evidence="4">
    <location>
        <begin position="18"/>
        <end position="149"/>
    </location>
</feature>
<dbReference type="InterPro" id="IPR029044">
    <property type="entry name" value="Nucleotide-diphossugar_trans"/>
</dbReference>
<evidence type="ECO:0000256" key="2">
    <source>
        <dbReference type="ARBA" id="ARBA00022695"/>
    </source>
</evidence>
<organism evidence="5 6">
    <name type="scientific">Polyangium sorediatum</name>
    <dbReference type="NCBI Taxonomy" id="889274"/>
    <lineage>
        <taxon>Bacteria</taxon>
        <taxon>Pseudomonadati</taxon>
        <taxon>Myxococcota</taxon>
        <taxon>Polyangia</taxon>
        <taxon>Polyangiales</taxon>
        <taxon>Polyangiaceae</taxon>
        <taxon>Polyangium</taxon>
    </lineage>
</organism>
<dbReference type="Gene3D" id="3.90.550.10">
    <property type="entry name" value="Spore Coat Polysaccharide Biosynthesis Protein SpsA, Chain A"/>
    <property type="match status" value="1"/>
</dbReference>
<comment type="caution">
    <text evidence="5">The sequence shown here is derived from an EMBL/GenBank/DDBJ whole genome shotgun (WGS) entry which is preliminary data.</text>
</comment>
<keyword evidence="6" id="KW-1185">Reference proteome</keyword>
<dbReference type="InterPro" id="IPR050065">
    <property type="entry name" value="GlmU-like"/>
</dbReference>
<dbReference type="InterPro" id="IPR005835">
    <property type="entry name" value="NTP_transferase_dom"/>
</dbReference>
<dbReference type="RefSeq" id="WP_284721315.1">
    <property type="nucleotide sequence ID" value="NZ_JARZHI010000047.1"/>
</dbReference>
<dbReference type="Pfam" id="PF00483">
    <property type="entry name" value="NTP_transferase"/>
    <property type="match status" value="1"/>
</dbReference>
<dbReference type="Proteomes" id="UP001160301">
    <property type="component" value="Unassembled WGS sequence"/>
</dbReference>
<dbReference type="SUPFAM" id="SSF53448">
    <property type="entry name" value="Nucleotide-diphospho-sugar transferases"/>
    <property type="match status" value="1"/>
</dbReference>
<sequence length="271" mass="29358">MPNVPSTDPLAPPLRRQAVVLCGGLATRMYPRTRDVPKFLLPIAGRPFGHHLLARLAEASYEEVVLCIGHLGDAIREAIGDGAAFGLRVVVADEGETRLGTAGALRRALPYLGEAFLLTYGDSYLPFDYAAPLADLEAHPEARGTMSVYRNEDRWDDSNCEIEASRVIRYQKRKPGEPRDGVDAWGSGSPDGALRPKPRLDHIDYGAIALRREVVAVLPEGPGDLAPVLTALAAEGALRALVVTQRFYEIGSEAGFHELEAHLGARAEVFT</sequence>
<feature type="region of interest" description="Disordered" evidence="3">
    <location>
        <begin position="174"/>
        <end position="193"/>
    </location>
</feature>